<dbReference type="STRING" id="240176.A8PCC9"/>
<feature type="region of interest" description="Disordered" evidence="5">
    <location>
        <begin position="618"/>
        <end position="695"/>
    </location>
</feature>
<dbReference type="PANTHER" id="PTHR16290:SF0">
    <property type="entry name" value="DECAPPING PROTEIN 1, ISOFORM A"/>
    <property type="match status" value="1"/>
</dbReference>
<dbReference type="GO" id="GO:0000932">
    <property type="term" value="C:P-body"/>
    <property type="evidence" value="ECO:0007669"/>
    <property type="project" value="TreeGrafter"/>
</dbReference>
<feature type="compositionally biased region" description="Low complexity" evidence="5">
    <location>
        <begin position="254"/>
        <end position="265"/>
    </location>
</feature>
<feature type="region of interest" description="Disordered" evidence="5">
    <location>
        <begin position="547"/>
        <end position="597"/>
    </location>
</feature>
<feature type="compositionally biased region" description="Basic and acidic residues" evidence="5">
    <location>
        <begin position="588"/>
        <end position="597"/>
    </location>
</feature>
<dbReference type="GO" id="GO:0000290">
    <property type="term" value="P:deadenylation-dependent decapping of nuclear-transcribed mRNA"/>
    <property type="evidence" value="ECO:0007669"/>
    <property type="project" value="InterPro"/>
</dbReference>
<evidence type="ECO:0000256" key="2">
    <source>
        <dbReference type="ARBA" id="ARBA00008778"/>
    </source>
</evidence>
<feature type="compositionally biased region" description="Low complexity" evidence="5">
    <location>
        <begin position="380"/>
        <end position="396"/>
    </location>
</feature>
<evidence type="ECO:0008006" key="8">
    <source>
        <dbReference type="Google" id="ProtNLM"/>
    </source>
</evidence>
<evidence type="ECO:0000256" key="3">
    <source>
        <dbReference type="ARBA" id="ARBA00022490"/>
    </source>
</evidence>
<feature type="compositionally biased region" description="Low complexity" evidence="5">
    <location>
        <begin position="635"/>
        <end position="657"/>
    </location>
</feature>
<comment type="caution">
    <text evidence="6">The sequence shown here is derived from an EMBL/GenBank/DDBJ whole genome shotgun (WGS) entry which is preliminary data.</text>
</comment>
<feature type="region of interest" description="Disordered" evidence="5">
    <location>
        <begin position="1"/>
        <end position="50"/>
    </location>
</feature>
<feature type="compositionally biased region" description="Polar residues" evidence="5">
    <location>
        <begin position="547"/>
        <end position="558"/>
    </location>
</feature>
<dbReference type="VEuPathDB" id="FungiDB:CC1G_05252"/>
<dbReference type="KEGG" id="cci:CC1G_05252"/>
<feature type="region of interest" description="Disordered" evidence="5">
    <location>
        <begin position="224"/>
        <end position="274"/>
    </location>
</feature>
<name>A8PCC9_COPC7</name>
<accession>A8PCC9</accession>
<dbReference type="GO" id="GO:0031087">
    <property type="term" value="P:deadenylation-independent decapping of nuclear-transcribed mRNA"/>
    <property type="evidence" value="ECO:0007669"/>
    <property type="project" value="TreeGrafter"/>
</dbReference>
<dbReference type="GO" id="GO:0008047">
    <property type="term" value="F:enzyme activator activity"/>
    <property type="evidence" value="ECO:0007669"/>
    <property type="project" value="InterPro"/>
</dbReference>
<dbReference type="OrthoDB" id="440673at2759"/>
<keyword evidence="7" id="KW-1185">Reference proteome</keyword>
<keyword evidence="4" id="KW-0507">mRNA processing</keyword>
<dbReference type="GeneID" id="6017003"/>
<comment type="similarity">
    <text evidence="2">Belongs to the DCP1 family.</text>
</comment>
<dbReference type="GO" id="GO:0006397">
    <property type="term" value="P:mRNA processing"/>
    <property type="evidence" value="ECO:0007669"/>
    <property type="project" value="UniProtKB-KW"/>
</dbReference>
<dbReference type="InterPro" id="IPR011993">
    <property type="entry name" value="PH-like_dom_sf"/>
</dbReference>
<feature type="region of interest" description="Disordered" evidence="5">
    <location>
        <begin position="377"/>
        <end position="428"/>
    </location>
</feature>
<dbReference type="EMBL" id="AACS02000011">
    <property type="protein sequence ID" value="EAU81422.1"/>
    <property type="molecule type" value="Genomic_DNA"/>
</dbReference>
<keyword evidence="3" id="KW-0963">Cytoplasm</keyword>
<comment type="subcellular location">
    <subcellularLocation>
        <location evidence="1">Cytoplasm</location>
    </subcellularLocation>
</comment>
<dbReference type="CDD" id="cd09804">
    <property type="entry name" value="Dcp1"/>
    <property type="match status" value="1"/>
</dbReference>
<dbReference type="AlphaFoldDB" id="A8PCC9"/>
<dbReference type="Gene3D" id="2.30.29.30">
    <property type="entry name" value="Pleckstrin-homology domain (PH domain)/Phosphotyrosine-binding domain (PTB)"/>
    <property type="match status" value="1"/>
</dbReference>
<dbReference type="eggNOG" id="KOG2868">
    <property type="taxonomic scope" value="Eukaryota"/>
</dbReference>
<feature type="compositionally biased region" description="Polar residues" evidence="5">
    <location>
        <begin position="675"/>
        <end position="695"/>
    </location>
</feature>
<feature type="region of interest" description="Disordered" evidence="5">
    <location>
        <begin position="338"/>
        <end position="360"/>
    </location>
</feature>
<dbReference type="GO" id="GO:0003729">
    <property type="term" value="F:mRNA binding"/>
    <property type="evidence" value="ECO:0007669"/>
    <property type="project" value="TreeGrafter"/>
</dbReference>
<sequence>MGPPQRRNAHKSPKSKPPTNGTIKHQKSAERLVPEPPPSSESVQAPPSLGMAPEARYQHNLKVLRRRDPTIISIFDQFSHICVYQCLNTKWEKIGCEGSMFLFESSTYPPYGFYILNRAGSQDYISRLYPEDYLSAQGQILAIRHFAQFTNDRLANLKASLGGEPMPGPFDERYIVPDVESLTHDMKGEHSLMGLWYHSDGNREPLSQVMQRLHSYIKRNEPYPEEFRYGPGHPPPPNRLRAVPRSASSQNTTSAEASQESCSESESSKPAESDVERLFAKLVAAPQQHAPPPESQVTPNTVESLFAKLIVPPPAPAPSCPAPTGLNLLDTIFASAQTQSTIQSPPPQQPKIYSPTPTVSNGTKILNQDVISTLLGLPPSRSASVASTSARSTTTSRDGDNEEESDGNLSPGQFGHGSGESRPASTMGYSGLLGVPDVARNKLGRIKGDVTPRAFAPSAIESVSSIATVRGQPQPADSTLSTTPVTSYVKPRANRELVPFESDSELWPYSASHAADSQSQGSNDDIVELDFEDTSILSNPDALSKVFSKNNGQLNGHPNTYYDDGNHQQRNVNGREKGSKGRRKASRRERDAKERAEIEKTWEMPEYVVNYTAQAAARRQQLASPPASPSPPVSPSQVHPPTSSSGRSSKGQGQVVVEAATPTMSAKPNPMIGMNGNQSGKKQQAGTNGASATKNQYPLDKEVTKNCIITALDGVDNSRTVGKMEKEQFVHQVMALLHSDRAFVDDLYHRYMTRSA</sequence>
<evidence type="ECO:0000256" key="5">
    <source>
        <dbReference type="SAM" id="MobiDB-lite"/>
    </source>
</evidence>
<evidence type="ECO:0000313" key="6">
    <source>
        <dbReference type="EMBL" id="EAU81422.1"/>
    </source>
</evidence>
<gene>
    <name evidence="6" type="ORF">CC1G_05252</name>
</gene>
<dbReference type="InterPro" id="IPR010334">
    <property type="entry name" value="Dcp1"/>
</dbReference>
<dbReference type="Proteomes" id="UP000001861">
    <property type="component" value="Unassembled WGS sequence"/>
</dbReference>
<reference evidence="6 7" key="1">
    <citation type="journal article" date="2010" name="Proc. Natl. Acad. Sci. U.S.A.">
        <title>Insights into evolution of multicellular fungi from the assembled chromosomes of the mushroom Coprinopsis cinerea (Coprinus cinereus).</title>
        <authorList>
            <person name="Stajich J.E."/>
            <person name="Wilke S.K."/>
            <person name="Ahren D."/>
            <person name="Au C.H."/>
            <person name="Birren B.W."/>
            <person name="Borodovsky M."/>
            <person name="Burns C."/>
            <person name="Canback B."/>
            <person name="Casselton L.A."/>
            <person name="Cheng C.K."/>
            <person name="Deng J."/>
            <person name="Dietrich F.S."/>
            <person name="Fargo D.C."/>
            <person name="Farman M.L."/>
            <person name="Gathman A.C."/>
            <person name="Goldberg J."/>
            <person name="Guigo R."/>
            <person name="Hoegger P.J."/>
            <person name="Hooker J.B."/>
            <person name="Huggins A."/>
            <person name="James T.Y."/>
            <person name="Kamada T."/>
            <person name="Kilaru S."/>
            <person name="Kodira C."/>
            <person name="Kues U."/>
            <person name="Kupfer D."/>
            <person name="Kwan H.S."/>
            <person name="Lomsadze A."/>
            <person name="Li W."/>
            <person name="Lilly W.W."/>
            <person name="Ma L.J."/>
            <person name="Mackey A.J."/>
            <person name="Manning G."/>
            <person name="Martin F."/>
            <person name="Muraguchi H."/>
            <person name="Natvig D.O."/>
            <person name="Palmerini H."/>
            <person name="Ramesh M.A."/>
            <person name="Rehmeyer C.J."/>
            <person name="Roe B.A."/>
            <person name="Shenoy N."/>
            <person name="Stanke M."/>
            <person name="Ter-Hovhannisyan V."/>
            <person name="Tunlid A."/>
            <person name="Velagapudi R."/>
            <person name="Vision T.J."/>
            <person name="Zeng Q."/>
            <person name="Zolan M.E."/>
            <person name="Pukkila P.J."/>
        </authorList>
    </citation>
    <scope>NUCLEOTIDE SEQUENCE [LARGE SCALE GENOMIC DNA]</scope>
    <source>
        <strain evidence="7">Okayama-7 / 130 / ATCC MYA-4618 / FGSC 9003</strain>
    </source>
</reference>
<evidence type="ECO:0000256" key="4">
    <source>
        <dbReference type="ARBA" id="ARBA00022664"/>
    </source>
</evidence>
<proteinExistence type="inferred from homology"/>
<dbReference type="SUPFAM" id="SSF50729">
    <property type="entry name" value="PH domain-like"/>
    <property type="match status" value="1"/>
</dbReference>
<organism evidence="6 7">
    <name type="scientific">Coprinopsis cinerea (strain Okayama-7 / 130 / ATCC MYA-4618 / FGSC 9003)</name>
    <name type="common">Inky cap fungus</name>
    <name type="synonym">Hormographiella aspergillata</name>
    <dbReference type="NCBI Taxonomy" id="240176"/>
    <lineage>
        <taxon>Eukaryota</taxon>
        <taxon>Fungi</taxon>
        <taxon>Dikarya</taxon>
        <taxon>Basidiomycota</taxon>
        <taxon>Agaricomycotina</taxon>
        <taxon>Agaricomycetes</taxon>
        <taxon>Agaricomycetidae</taxon>
        <taxon>Agaricales</taxon>
        <taxon>Agaricineae</taxon>
        <taxon>Psathyrellaceae</taxon>
        <taxon>Coprinopsis</taxon>
    </lineage>
</organism>
<dbReference type="PANTHER" id="PTHR16290">
    <property type="entry name" value="TRANSCRIPTION FACTOR SMIF DECAPPING ENZYME DCP1"/>
    <property type="match status" value="1"/>
</dbReference>
<dbReference type="RefSeq" id="XP_001840366.1">
    <property type="nucleotide sequence ID" value="XM_001840314.1"/>
</dbReference>
<evidence type="ECO:0000313" key="7">
    <source>
        <dbReference type="Proteomes" id="UP000001861"/>
    </source>
</evidence>
<dbReference type="OMA" id="QFSHVCV"/>
<dbReference type="InParanoid" id="A8PCC9"/>
<protein>
    <recommendedName>
        <fullName evidence="8">mRNA-decapping enzyme 1B</fullName>
    </recommendedName>
</protein>
<dbReference type="Pfam" id="PF06058">
    <property type="entry name" value="DCP1"/>
    <property type="match status" value="1"/>
</dbReference>
<evidence type="ECO:0000256" key="1">
    <source>
        <dbReference type="ARBA" id="ARBA00004496"/>
    </source>
</evidence>